<protein>
    <recommendedName>
        <fullName evidence="3 7">Flagellar basal-body rod protein FlgG</fullName>
    </recommendedName>
    <alternativeName>
        <fullName evidence="6 8">Distal rod protein</fullName>
    </alternativeName>
</protein>
<feature type="domain" description="Flagellar hook protein FlgE/F/G-like D1" evidence="11">
    <location>
        <begin position="96"/>
        <end position="158"/>
    </location>
</feature>
<organism evidence="12 13">
    <name type="scientific">Vibrio breoganii</name>
    <dbReference type="NCBI Taxonomy" id="553239"/>
    <lineage>
        <taxon>Bacteria</taxon>
        <taxon>Pseudomonadati</taxon>
        <taxon>Pseudomonadota</taxon>
        <taxon>Gammaproteobacteria</taxon>
        <taxon>Vibrionales</taxon>
        <taxon>Vibrionaceae</taxon>
        <taxon>Vibrio</taxon>
    </lineage>
</organism>
<dbReference type="NCBIfam" id="TIGR02488">
    <property type="entry name" value="flgG_G_neg"/>
    <property type="match status" value="1"/>
</dbReference>
<keyword evidence="12" id="KW-0282">Flagellum</keyword>
<evidence type="ECO:0000256" key="3">
    <source>
        <dbReference type="ARBA" id="ARBA00017948"/>
    </source>
</evidence>
<evidence type="ECO:0000259" key="11">
    <source>
        <dbReference type="Pfam" id="PF22692"/>
    </source>
</evidence>
<dbReference type="Pfam" id="PF06429">
    <property type="entry name" value="Flg_bbr_C"/>
    <property type="match status" value="1"/>
</dbReference>
<dbReference type="Pfam" id="PF00460">
    <property type="entry name" value="Flg_bb_rod"/>
    <property type="match status" value="1"/>
</dbReference>
<feature type="domain" description="Flagellar basal body rod protein N-terminal" evidence="9">
    <location>
        <begin position="7"/>
        <end position="35"/>
    </location>
</feature>
<dbReference type="InterPro" id="IPR037925">
    <property type="entry name" value="FlgE/F/G-like"/>
</dbReference>
<dbReference type="KEGG" id="vbr:A6E01_18940"/>
<gene>
    <name evidence="12" type="ORF">A6E01_18940</name>
</gene>
<dbReference type="GO" id="GO:0071978">
    <property type="term" value="P:bacterial-type flagellum-dependent swarming motility"/>
    <property type="evidence" value="ECO:0007669"/>
    <property type="project" value="TreeGrafter"/>
</dbReference>
<geneLocation type="plasmid" evidence="12 13">
    <name>unnamed1</name>
</geneLocation>
<keyword evidence="4 8" id="KW-0975">Bacterial flagellum</keyword>
<evidence type="ECO:0000256" key="8">
    <source>
        <dbReference type="RuleBase" id="RU362116"/>
    </source>
</evidence>
<evidence type="ECO:0000256" key="4">
    <source>
        <dbReference type="ARBA" id="ARBA00023143"/>
    </source>
</evidence>
<comment type="subcellular location">
    <subcellularLocation>
        <location evidence="1 8">Bacterial flagellum basal body</location>
    </subcellularLocation>
</comment>
<sequence length="260" mass="27579">MNTSLWVAKTGLEAQNVQMQTISNNLANVNTIGFKQDRVSFESLFYTIRKEAGAETNELNRHPTGVQLGSGVKVAGTSKVFTQGAMIQTNQELDIAVEGDGFIEIEVGDDTYFTRNGQLHVNSEGQIVNSSGYPLAANIFVPEDAVGLNISEDGVVSANIPGEAEPDELGQITIARFMNPQGLSAIGGNLYRETAASGEPNIVDPGTEGAGFIKQGMLEGSNVDVVDGMVQIIATSRGYETGVKAISAIDGMLQFITSRT</sequence>
<keyword evidence="12" id="KW-0969">Cilium</keyword>
<evidence type="ECO:0000256" key="2">
    <source>
        <dbReference type="ARBA" id="ARBA00009677"/>
    </source>
</evidence>
<dbReference type="InterPro" id="IPR053967">
    <property type="entry name" value="LlgE_F_G-like_D1"/>
</dbReference>
<proteinExistence type="inferred from homology"/>
<dbReference type="InterPro" id="IPR001444">
    <property type="entry name" value="Flag_bb_rod_N"/>
</dbReference>
<keyword evidence="12" id="KW-0966">Cell projection</keyword>
<dbReference type="InterPro" id="IPR020013">
    <property type="entry name" value="Flagellar_FlgE/F/G"/>
</dbReference>
<dbReference type="GO" id="GO:0009426">
    <property type="term" value="C:bacterial-type flagellum basal body, distal rod"/>
    <property type="evidence" value="ECO:0007669"/>
    <property type="project" value="UniProtKB-UniRule"/>
</dbReference>
<evidence type="ECO:0000313" key="12">
    <source>
        <dbReference type="EMBL" id="ANO35292.1"/>
    </source>
</evidence>
<dbReference type="PANTHER" id="PTHR30435">
    <property type="entry name" value="FLAGELLAR PROTEIN"/>
    <property type="match status" value="1"/>
</dbReference>
<dbReference type="InterPro" id="IPR019776">
    <property type="entry name" value="Flagellar_basal_body_rod_CS"/>
</dbReference>
<reference evidence="12 13" key="1">
    <citation type="submission" date="2016-06" db="EMBL/GenBank/DDBJ databases">
        <title>Adaptive Radiation by Waves of Gene Transfer Leads to Fine-Scale Resource Partitioning in Marine Microbes.</title>
        <authorList>
            <person name="Hehemann J.-H."/>
            <person name="Arevalo P."/>
            <person name="Datta M.S."/>
            <person name="Yu X."/>
            <person name="Corzett C."/>
            <person name="Henschel A."/>
            <person name="Preheim S.P."/>
            <person name="Timberlake S."/>
            <person name="Alm E.J."/>
            <person name="Polz M.F."/>
        </authorList>
    </citation>
    <scope>NUCLEOTIDE SEQUENCE [LARGE SCALE GENOMIC DNA]</scope>
    <source>
        <strain evidence="12 13">FF50</strain>
        <plasmid evidence="12 13">unnamed1</plasmid>
    </source>
</reference>
<dbReference type="PROSITE" id="PS00588">
    <property type="entry name" value="FLAGELLA_BB_ROD"/>
    <property type="match status" value="1"/>
</dbReference>
<keyword evidence="12" id="KW-0614">Plasmid</keyword>
<name>A0AAN0XYV8_9VIBR</name>
<dbReference type="PANTHER" id="PTHR30435:SF19">
    <property type="entry name" value="FLAGELLAR BASAL-BODY ROD PROTEIN FLGG"/>
    <property type="match status" value="1"/>
</dbReference>
<feature type="domain" description="Flagellar basal-body/hook protein C-terminal" evidence="10">
    <location>
        <begin position="214"/>
        <end position="257"/>
    </location>
</feature>
<evidence type="ECO:0000259" key="9">
    <source>
        <dbReference type="Pfam" id="PF00460"/>
    </source>
</evidence>
<dbReference type="EMBL" id="CP016179">
    <property type="protein sequence ID" value="ANO35292.1"/>
    <property type="molecule type" value="Genomic_DNA"/>
</dbReference>
<evidence type="ECO:0000256" key="5">
    <source>
        <dbReference type="ARBA" id="ARBA00025933"/>
    </source>
</evidence>
<dbReference type="AlphaFoldDB" id="A0AAN0XYV8"/>
<accession>A0AAN0XYV8</accession>
<comment type="subunit">
    <text evidence="5 8">The basal body constitutes a major portion of the flagellar organelle and consists of four rings (L,P,S, and M) mounted on a central rod. The rod consists of about 26 subunits of FlgG in the distal portion, and FlgB, FlgC and FlgF are thought to build up the proximal portion of the rod with about 6 subunits each.</text>
</comment>
<evidence type="ECO:0000259" key="10">
    <source>
        <dbReference type="Pfam" id="PF06429"/>
    </source>
</evidence>
<dbReference type="InterPro" id="IPR010930">
    <property type="entry name" value="Flg_bb/hook_C_dom"/>
</dbReference>
<evidence type="ECO:0000256" key="6">
    <source>
        <dbReference type="ARBA" id="ARBA00032912"/>
    </source>
</evidence>
<dbReference type="SUPFAM" id="SSF117143">
    <property type="entry name" value="Flagellar hook protein flgE"/>
    <property type="match status" value="1"/>
</dbReference>
<evidence type="ECO:0000256" key="1">
    <source>
        <dbReference type="ARBA" id="ARBA00004117"/>
    </source>
</evidence>
<dbReference type="RefSeq" id="WP_065211054.1">
    <property type="nucleotide sequence ID" value="NZ_CP016179.1"/>
</dbReference>
<dbReference type="NCBIfam" id="TIGR03506">
    <property type="entry name" value="FlgEFG_subfam"/>
    <property type="match status" value="2"/>
</dbReference>
<dbReference type="Pfam" id="PF22692">
    <property type="entry name" value="LlgE_F_G_D1"/>
    <property type="match status" value="1"/>
</dbReference>
<dbReference type="InterPro" id="IPR012834">
    <property type="entry name" value="FlgG_G_neg"/>
</dbReference>
<evidence type="ECO:0000256" key="7">
    <source>
        <dbReference type="NCBIfam" id="TIGR02488"/>
    </source>
</evidence>
<comment type="similarity">
    <text evidence="2 8">Belongs to the flagella basal body rod proteins family.</text>
</comment>
<evidence type="ECO:0000313" key="13">
    <source>
        <dbReference type="Proteomes" id="UP000092018"/>
    </source>
</evidence>
<dbReference type="Proteomes" id="UP000092018">
    <property type="component" value="Plasmid unnamed1"/>
</dbReference>